<organism evidence="2 3">
    <name type="scientific">Curvularia clavata</name>
    <dbReference type="NCBI Taxonomy" id="95742"/>
    <lineage>
        <taxon>Eukaryota</taxon>
        <taxon>Fungi</taxon>
        <taxon>Dikarya</taxon>
        <taxon>Ascomycota</taxon>
        <taxon>Pezizomycotina</taxon>
        <taxon>Dothideomycetes</taxon>
        <taxon>Pleosporomycetidae</taxon>
        <taxon>Pleosporales</taxon>
        <taxon>Pleosporineae</taxon>
        <taxon>Pleosporaceae</taxon>
        <taxon>Curvularia</taxon>
    </lineage>
</organism>
<feature type="compositionally biased region" description="Pro residues" evidence="1">
    <location>
        <begin position="35"/>
        <end position="45"/>
    </location>
</feature>
<protein>
    <submittedName>
        <fullName evidence="2">Uncharacterized protein</fullName>
    </submittedName>
</protein>
<feature type="region of interest" description="Disordered" evidence="1">
    <location>
        <begin position="81"/>
        <end position="116"/>
    </location>
</feature>
<dbReference type="VEuPathDB" id="FungiDB:yc1106_03639"/>
<keyword evidence="3" id="KW-1185">Reference proteome</keyword>
<feature type="region of interest" description="Disordered" evidence="1">
    <location>
        <begin position="1"/>
        <end position="64"/>
    </location>
</feature>
<dbReference type="Proteomes" id="UP001056012">
    <property type="component" value="Chromosome 2"/>
</dbReference>
<name>A0A9Q8Z639_CURCL</name>
<dbReference type="AlphaFoldDB" id="A0A9Q8Z639"/>
<gene>
    <name evidence="2" type="ORF">yc1106_03639</name>
</gene>
<evidence type="ECO:0000313" key="3">
    <source>
        <dbReference type="Proteomes" id="UP001056012"/>
    </source>
</evidence>
<reference evidence="2" key="1">
    <citation type="submission" date="2021-12" db="EMBL/GenBank/DDBJ databases">
        <title>Curvularia clavata genome.</title>
        <authorList>
            <person name="Cao Y."/>
        </authorList>
    </citation>
    <scope>NUCLEOTIDE SEQUENCE</scope>
    <source>
        <strain evidence="2">Yc1106</strain>
    </source>
</reference>
<proteinExistence type="predicted"/>
<sequence length="116" mass="12593">MASQALVLATNTALQPYQPTPYQEYSSTLHQQPPSYQPQAPPPSPSKGRKRRSTPGGGLKKGLDTLTKCLERKIDQQILLAQSRAHDTSSQPAVTANGGNKKVHWEEHSHVAQGNA</sequence>
<evidence type="ECO:0000313" key="2">
    <source>
        <dbReference type="EMBL" id="USP76365.1"/>
    </source>
</evidence>
<accession>A0A9Q8Z639</accession>
<dbReference type="EMBL" id="CP089275">
    <property type="protein sequence ID" value="USP76365.1"/>
    <property type="molecule type" value="Genomic_DNA"/>
</dbReference>
<feature type="compositionally biased region" description="Polar residues" evidence="1">
    <location>
        <begin position="1"/>
        <end position="30"/>
    </location>
</feature>
<dbReference type="OrthoDB" id="3680191at2759"/>
<evidence type="ECO:0000256" key="1">
    <source>
        <dbReference type="SAM" id="MobiDB-lite"/>
    </source>
</evidence>
<feature type="compositionally biased region" description="Polar residues" evidence="1">
    <location>
        <begin position="88"/>
        <end position="98"/>
    </location>
</feature>